<feature type="region of interest" description="Disordered" evidence="1">
    <location>
        <begin position="806"/>
        <end position="879"/>
    </location>
</feature>
<feature type="compositionally biased region" description="Polar residues" evidence="1">
    <location>
        <begin position="761"/>
        <end position="779"/>
    </location>
</feature>
<feature type="region of interest" description="Disordered" evidence="1">
    <location>
        <begin position="599"/>
        <end position="731"/>
    </location>
</feature>
<feature type="compositionally biased region" description="Polar residues" evidence="1">
    <location>
        <begin position="1056"/>
        <end position="1083"/>
    </location>
</feature>
<feature type="region of interest" description="Disordered" evidence="1">
    <location>
        <begin position="1"/>
        <end position="65"/>
    </location>
</feature>
<feature type="compositionally biased region" description="Polar residues" evidence="1">
    <location>
        <begin position="806"/>
        <end position="828"/>
    </location>
</feature>
<evidence type="ECO:0000259" key="2">
    <source>
        <dbReference type="PROSITE" id="PS50003"/>
    </source>
</evidence>
<reference evidence="3 4" key="1">
    <citation type="journal article" date="2016" name="Fungal Biol.">
        <title>The genome of Xylona heveae provides a window into fungal endophytism.</title>
        <authorList>
            <person name="Gazis R."/>
            <person name="Kuo A."/>
            <person name="Riley R."/>
            <person name="LaButti K."/>
            <person name="Lipzen A."/>
            <person name="Lin J."/>
            <person name="Amirebrahimi M."/>
            <person name="Hesse C.N."/>
            <person name="Spatafora J.W."/>
            <person name="Henrissat B."/>
            <person name="Hainaut M."/>
            <person name="Grigoriev I.V."/>
            <person name="Hibbett D.S."/>
        </authorList>
    </citation>
    <scope>NUCLEOTIDE SEQUENCE [LARGE SCALE GENOMIC DNA]</scope>
    <source>
        <strain evidence="3 4">TC161</strain>
    </source>
</reference>
<feature type="region of interest" description="Disordered" evidence="1">
    <location>
        <begin position="1137"/>
        <end position="1207"/>
    </location>
</feature>
<dbReference type="InParanoid" id="A0A165JEN0"/>
<feature type="domain" description="PH" evidence="2">
    <location>
        <begin position="98"/>
        <end position="215"/>
    </location>
</feature>
<dbReference type="RefSeq" id="XP_018191694.1">
    <property type="nucleotide sequence ID" value="XM_018334597.1"/>
</dbReference>
<feature type="compositionally biased region" description="Polar residues" evidence="1">
    <location>
        <begin position="862"/>
        <end position="872"/>
    </location>
</feature>
<dbReference type="InterPro" id="IPR011993">
    <property type="entry name" value="PH-like_dom_sf"/>
</dbReference>
<proteinExistence type="predicted"/>
<feature type="region of interest" description="Disordered" evidence="1">
    <location>
        <begin position="462"/>
        <end position="500"/>
    </location>
</feature>
<evidence type="ECO:0000313" key="3">
    <source>
        <dbReference type="EMBL" id="KZF26139.1"/>
    </source>
</evidence>
<gene>
    <name evidence="3" type="ORF">L228DRAFT_264566</name>
</gene>
<dbReference type="EMBL" id="KV407454">
    <property type="protein sequence ID" value="KZF26139.1"/>
    <property type="molecule type" value="Genomic_DNA"/>
</dbReference>
<evidence type="ECO:0000256" key="1">
    <source>
        <dbReference type="SAM" id="MobiDB-lite"/>
    </source>
</evidence>
<feature type="compositionally biased region" description="Polar residues" evidence="1">
    <location>
        <begin position="1168"/>
        <end position="1178"/>
    </location>
</feature>
<feature type="region of interest" description="Disordered" evidence="1">
    <location>
        <begin position="1032"/>
        <end position="1110"/>
    </location>
</feature>
<dbReference type="STRING" id="1328760.A0A165JEN0"/>
<sequence>MPRSRVMSFMSQFGTPPRSPTSSTPVTTSQAEPAPSMQQTSSAPVLDSPTPIRTRTDRTPSRPVSMVQTYQPPLMEVAQDTLPELQPIFTFLNSHSNKLYQEGYFLKYQDLETHGKAASPLERRWKEVFAQLVGPILSLWDAAALDAAGQDGEVVPSFINLSDASIKMLNKLPLENGSLENVLSVSTAGSNRYLFHFSSLHSLTQWTAGIRLAMFEHSTLQEAYTGALIAGKGKTLNNIRSIMDRTRWKTEDWARVRFGPGTPWRRCWCVIEPPDEKLYQKQQKSLKKRSAYDRPPPPLKGEIKFYDSKKTKKARPVAIVKDAFSAYAIYPQSKPLIDQSTLVKVEGTIIINSEPASTREGFVFVMPELHPAVSGFEMMLRWLFPVFDTFGLYGRPTRLIADTLDQRCLMFAMPKERRYGYLELLDVAGLIHTEGSGTWTEREWRKKMKETTAKRITTLQSSGGRLSGSVRRHGTRASLPSRTGLGSLRFDDGASTRSSYSGKNHYTAAVDELAYSGPQRVDSAPPAVNGSAPARHQRSVSEAQGYKRFLNETPSRLSYESAPRMSLDATPPPVPPHGTPITAGYGSANIVDERSELAYEAGEKSDSDSDGQLPAPAQPDLYGSPPTALPESISTPPAFSHGPSEKPANKPSQDPELRKAKHRMSSTTLSQIAGVNKMASSGAASAWRASPDGIKSAGPKQQRPLGDEEQKPVFTNADPSFPGTNANNYGVKGSMKWAEGQAIGAHSNAAHSAFPNIPPNRVQSTSSTATLGPSQQNLPGSPKASEWTNASENIAIQSNTFPMAASLVQNPQDLPVSSISENSSQDIHGTNVRAGNSDELRTSVQSYPTQAASEITRKPVPTRSQTVLSAHSDNADRASSLGSLQEHIFDQAALDRLLAGPRTPTPDQDTTHRPSDASSAYENDSNLSPDYASTRESVEASPEVERPRTGVLRTVGTAEVKPKELVVGDVHYRAEPSAPPVSVDLPNINFGPTHAYTPEIGHPSQADESAIYSNNVMSKSAEKLASDLDFAFGNETNTGEDAPNNHHGGNLDQMAPPTSHSRSASRVTISQEARPSQTRSSRATGDGRRSVAWKPAMARMSSTGDETRRSLTPEQYVQQLASAGSQQQPRAVPIYAHRRSPSSQSKTPPLARLPSGDWSSQQQQRSRTPSGDWTQQPFGSGVRDVPPRPKSQGPLLLLGSRGEGVGSSANYSAHLSAREQEHVARMTGTPLIQVDRRTKDNEAAESGLVGAIGVREREKRELRQGLSGQMVQQAIHRQQQYQNQVRASQSTPHLGSMMSMTPNYGQAQSPYGMPQQFFAGSQAQIQPTPPYHADPQLYQPQAGHWVSPQAQIYAQGGGWSNPGTPYLTPPQYSQQQTPQQYGQYFDINPHGRSAGAKRSP</sequence>
<dbReference type="Pfam" id="PF25381">
    <property type="entry name" value="PH_26"/>
    <property type="match status" value="1"/>
</dbReference>
<feature type="region of interest" description="Disordered" evidence="1">
    <location>
        <begin position="518"/>
        <end position="585"/>
    </location>
</feature>
<organism evidence="3 4">
    <name type="scientific">Xylona heveae (strain CBS 132557 / TC161)</name>
    <dbReference type="NCBI Taxonomy" id="1328760"/>
    <lineage>
        <taxon>Eukaryota</taxon>
        <taxon>Fungi</taxon>
        <taxon>Dikarya</taxon>
        <taxon>Ascomycota</taxon>
        <taxon>Pezizomycotina</taxon>
        <taxon>Xylonomycetes</taxon>
        <taxon>Xylonales</taxon>
        <taxon>Xylonaceae</taxon>
        <taxon>Xylona</taxon>
    </lineage>
</organism>
<dbReference type="InterPro" id="IPR001849">
    <property type="entry name" value="PH_domain"/>
</dbReference>
<feature type="compositionally biased region" description="Low complexity" evidence="1">
    <location>
        <begin position="679"/>
        <end position="690"/>
    </location>
</feature>
<feature type="compositionally biased region" description="Basic and acidic residues" evidence="1">
    <location>
        <begin position="643"/>
        <end position="658"/>
    </location>
</feature>
<dbReference type="Proteomes" id="UP000076632">
    <property type="component" value="Unassembled WGS sequence"/>
</dbReference>
<keyword evidence="4" id="KW-1185">Reference proteome</keyword>
<accession>A0A165JEN0</accession>
<dbReference type="InterPro" id="IPR058155">
    <property type="entry name" value="Skg3/CAF120-like_PH"/>
</dbReference>
<feature type="compositionally biased region" description="Low complexity" evidence="1">
    <location>
        <begin position="1364"/>
        <end position="1384"/>
    </location>
</feature>
<feature type="region of interest" description="Disordered" evidence="1">
    <location>
        <begin position="1353"/>
        <end position="1400"/>
    </location>
</feature>
<evidence type="ECO:0000313" key="4">
    <source>
        <dbReference type="Proteomes" id="UP000076632"/>
    </source>
</evidence>
<feature type="region of interest" description="Disordered" evidence="1">
    <location>
        <begin position="899"/>
        <end position="950"/>
    </location>
</feature>
<feature type="compositionally biased region" description="Polar residues" evidence="1">
    <location>
        <begin position="916"/>
        <end position="928"/>
    </location>
</feature>
<dbReference type="OMA" id="ASHTWDA"/>
<dbReference type="OrthoDB" id="5563754at2759"/>
<dbReference type="GeneID" id="28899734"/>
<feature type="region of interest" description="Disordered" evidence="1">
    <location>
        <begin position="743"/>
        <end position="791"/>
    </location>
</feature>
<dbReference type="Gene3D" id="2.30.29.30">
    <property type="entry name" value="Pleckstrin-homology domain (PH domain)/Phosphotyrosine-binding domain (PTB)"/>
    <property type="match status" value="1"/>
</dbReference>
<dbReference type="SMART" id="SM00233">
    <property type="entry name" value="PH"/>
    <property type="match status" value="1"/>
</dbReference>
<dbReference type="PROSITE" id="PS50003">
    <property type="entry name" value="PH_DOMAIN"/>
    <property type="match status" value="1"/>
</dbReference>
<feature type="compositionally biased region" description="Low complexity" evidence="1">
    <location>
        <begin position="20"/>
        <end position="29"/>
    </location>
</feature>
<protein>
    <recommendedName>
        <fullName evidence="2">PH domain-containing protein</fullName>
    </recommendedName>
</protein>
<dbReference type="SUPFAM" id="SSF50729">
    <property type="entry name" value="PH domain-like"/>
    <property type="match status" value="1"/>
</dbReference>
<name>A0A165JEN0_XYLHT</name>
<feature type="compositionally biased region" description="Polar residues" evidence="1">
    <location>
        <begin position="842"/>
        <end position="853"/>
    </location>
</feature>